<dbReference type="PANTHER" id="PTHR13522">
    <property type="entry name" value="U6 SNRNA PHOSPHODIESTERASE 1"/>
    <property type="match status" value="1"/>
</dbReference>
<comment type="function">
    <text evidence="6">Phosphodiesterase responsible for the U6 snRNA 3' end processing. Acts as an exoribonuclease (RNase) responsible for trimming the poly(U) tract of the last nucleotides in the pre-U6 snRNA molecule, leading to the formation of mature U6 snRNA.</text>
</comment>
<keyword evidence="7" id="KW-1185">Reference proteome</keyword>
<dbReference type="GO" id="GO:0005634">
    <property type="term" value="C:nucleus"/>
    <property type="evidence" value="ECO:0007669"/>
    <property type="project" value="UniProtKB-SubCell"/>
</dbReference>
<dbReference type="GO" id="GO:1990838">
    <property type="term" value="F:poly(U)-specific exoribonuclease activity, producing 3' uridine cyclic phosphate ends"/>
    <property type="evidence" value="ECO:0007669"/>
    <property type="project" value="UniProtKB-UniRule"/>
</dbReference>
<dbReference type="Gene3D" id="3.90.1140.10">
    <property type="entry name" value="Cyclic phosphodiesterase"/>
    <property type="match status" value="1"/>
</dbReference>
<gene>
    <name evidence="8" type="primary">LOC106746271</name>
</gene>
<accession>A0A6P3XJH6</accession>
<dbReference type="OrthoDB" id="49151at2759"/>
<comment type="catalytic activity">
    <reaction evidence="5">
        <text>a 3'-end uridylyl-uridine-RNA = a 3'-end 2',3'-cyclophospho-uridine-RNA + uridine</text>
        <dbReference type="Rhea" id="RHEA:46052"/>
        <dbReference type="Rhea" id="RHEA-COMP:17384"/>
        <dbReference type="Rhea" id="RHEA-COMP:17385"/>
        <dbReference type="ChEBI" id="CHEBI:16704"/>
        <dbReference type="ChEBI" id="CHEBI:85643"/>
        <dbReference type="ChEBI" id="CHEBI:85644"/>
    </reaction>
    <physiologicalReaction direction="left-to-right" evidence="5">
        <dbReference type="Rhea" id="RHEA:46053"/>
    </physiologicalReaction>
</comment>
<dbReference type="GeneID" id="106746271"/>
<dbReference type="PANTHER" id="PTHR13522:SF3">
    <property type="entry name" value="U6 SNRNA PHOSPHODIESTERASE 1"/>
    <property type="match status" value="1"/>
</dbReference>
<evidence type="ECO:0000256" key="1">
    <source>
        <dbReference type="ARBA" id="ARBA00022722"/>
    </source>
</evidence>
<dbReference type="Pfam" id="PF09749">
    <property type="entry name" value="HVSL"/>
    <property type="match status" value="1"/>
</dbReference>
<evidence type="ECO:0000256" key="2">
    <source>
        <dbReference type="ARBA" id="ARBA00022801"/>
    </source>
</evidence>
<comment type="similarity">
    <text evidence="6">Belongs to the 2H phosphoesterase superfamily. USB1 family.</text>
</comment>
<organism evidence="7 8">
    <name type="scientific">Dinoponera quadriceps</name>
    <name type="common">South American ant</name>
    <dbReference type="NCBI Taxonomy" id="609295"/>
    <lineage>
        <taxon>Eukaryota</taxon>
        <taxon>Metazoa</taxon>
        <taxon>Ecdysozoa</taxon>
        <taxon>Arthropoda</taxon>
        <taxon>Hexapoda</taxon>
        <taxon>Insecta</taxon>
        <taxon>Pterygota</taxon>
        <taxon>Neoptera</taxon>
        <taxon>Endopterygota</taxon>
        <taxon>Hymenoptera</taxon>
        <taxon>Apocrita</taxon>
        <taxon>Aculeata</taxon>
        <taxon>Formicoidea</taxon>
        <taxon>Formicidae</taxon>
        <taxon>Ponerinae</taxon>
        <taxon>Ponerini</taxon>
        <taxon>Dinoponera</taxon>
    </lineage>
</organism>
<name>A0A6P3XJH6_DINQU</name>
<dbReference type="GO" id="GO:0034477">
    <property type="term" value="P:U6 snRNA 3'-end processing"/>
    <property type="evidence" value="ECO:0007669"/>
    <property type="project" value="UniProtKB-UniRule"/>
</dbReference>
<evidence type="ECO:0000313" key="8">
    <source>
        <dbReference type="RefSeq" id="XP_014478153.1"/>
    </source>
</evidence>
<keyword evidence="3" id="KW-0456">Lyase</keyword>
<feature type="active site" description="Proton donor/acceptor" evidence="6">
    <location>
        <position position="194"/>
    </location>
</feature>
<dbReference type="RefSeq" id="XP_014478153.1">
    <property type="nucleotide sequence ID" value="XM_014622667.1"/>
</dbReference>
<dbReference type="AlphaFoldDB" id="A0A6P3XJH6"/>
<evidence type="ECO:0000256" key="3">
    <source>
        <dbReference type="ARBA" id="ARBA00023239"/>
    </source>
</evidence>
<dbReference type="Proteomes" id="UP000515204">
    <property type="component" value="Unplaced"/>
</dbReference>
<feature type="active site" description="Proton donor/acceptor" evidence="6">
    <location>
        <position position="106"/>
    </location>
</feature>
<protein>
    <recommendedName>
        <fullName evidence="6">U6 snRNA phosphodiesterase</fullName>
        <ecNumber evidence="6">3.1.4.-</ecNumber>
    </recommendedName>
</protein>
<dbReference type="InterPro" id="IPR027521">
    <property type="entry name" value="Usb1"/>
</dbReference>
<evidence type="ECO:0000256" key="5">
    <source>
        <dbReference type="ARBA" id="ARBA00029300"/>
    </source>
</evidence>
<keyword evidence="4 6" id="KW-0539">Nucleus</keyword>
<comment type="subcellular location">
    <subcellularLocation>
        <location evidence="6">Nucleus</location>
    </subcellularLocation>
</comment>
<sequence length="251" mass="29463">MAGLRLIRTYSSDTDEDEDKEKKNIAKKNKLALPESILSWKGVLHHEEVTDDPLDHDGRIRSFKHERGNWATLIYINYAASDCLHTWMNSVLKELPVKGDIISKLHISLSRTLVLKFHWIESFAENLKLLCRRFSRFTIQLTDVRVYCNEEKTRTFLGIYCQNDDGILKCLTEALNGLLAEYQLPLYYKDTSYHISFFWCLGDQQMYLRKILPSLTRSLNECLAENMEDNYINVDEIQCKIGNKYYAFELR</sequence>
<reference evidence="8" key="1">
    <citation type="submission" date="2025-08" db="UniProtKB">
        <authorList>
            <consortium name="RefSeq"/>
        </authorList>
    </citation>
    <scope>IDENTIFICATION</scope>
</reference>
<dbReference type="GO" id="GO:0016829">
    <property type="term" value="F:lyase activity"/>
    <property type="evidence" value="ECO:0007669"/>
    <property type="project" value="UniProtKB-KW"/>
</dbReference>
<dbReference type="HAMAP" id="MF_03040">
    <property type="entry name" value="USB1"/>
    <property type="match status" value="1"/>
</dbReference>
<keyword evidence="2 6" id="KW-0378">Hydrolase</keyword>
<evidence type="ECO:0000256" key="4">
    <source>
        <dbReference type="ARBA" id="ARBA00023242"/>
    </source>
</evidence>
<dbReference type="EC" id="3.1.4.-" evidence="6"/>
<proteinExistence type="inferred from homology"/>
<evidence type="ECO:0000256" key="6">
    <source>
        <dbReference type="HAMAP-Rule" id="MF_03040"/>
    </source>
</evidence>
<keyword evidence="1 6" id="KW-0540">Nuclease</keyword>
<dbReference type="KEGG" id="dqu:106746271"/>
<evidence type="ECO:0000313" key="7">
    <source>
        <dbReference type="Proteomes" id="UP000515204"/>
    </source>
</evidence>